<dbReference type="InterPro" id="IPR002937">
    <property type="entry name" value="Amino_oxidase"/>
</dbReference>
<dbReference type="GO" id="GO:0016491">
    <property type="term" value="F:oxidoreductase activity"/>
    <property type="evidence" value="ECO:0007669"/>
    <property type="project" value="UniProtKB-KW"/>
</dbReference>
<feature type="binding site" evidence="4">
    <location>
        <position position="427"/>
    </location>
    <ligand>
        <name>FAD</name>
        <dbReference type="ChEBI" id="CHEBI:57692"/>
    </ligand>
</feature>
<dbReference type="PANTHER" id="PTHR43563:SF1">
    <property type="entry name" value="AMINE OXIDASE [FLAVIN-CONTAINING] B"/>
    <property type="match status" value="1"/>
</dbReference>
<dbReference type="AlphaFoldDB" id="A0A848KQ86"/>
<organism evidence="6 7">
    <name type="scientific">Gordonia asplenii</name>
    <dbReference type="NCBI Taxonomy" id="2725283"/>
    <lineage>
        <taxon>Bacteria</taxon>
        <taxon>Bacillati</taxon>
        <taxon>Actinomycetota</taxon>
        <taxon>Actinomycetes</taxon>
        <taxon>Mycobacteriales</taxon>
        <taxon>Gordoniaceae</taxon>
        <taxon>Gordonia</taxon>
    </lineage>
</organism>
<dbReference type="SUPFAM" id="SSF51905">
    <property type="entry name" value="FAD/NAD(P)-binding domain"/>
    <property type="match status" value="1"/>
</dbReference>
<dbReference type="InterPro" id="IPR036188">
    <property type="entry name" value="FAD/NAD-bd_sf"/>
</dbReference>
<evidence type="ECO:0000256" key="1">
    <source>
        <dbReference type="ARBA" id="ARBA00001974"/>
    </source>
</evidence>
<feature type="binding site" evidence="4">
    <location>
        <position position="19"/>
    </location>
    <ligand>
        <name>FAD</name>
        <dbReference type="ChEBI" id="CHEBI:57692"/>
    </ligand>
</feature>
<keyword evidence="3" id="KW-0560">Oxidoreductase</keyword>
<feature type="binding site" evidence="4">
    <location>
        <begin position="38"/>
        <end position="39"/>
    </location>
    <ligand>
        <name>FAD</name>
        <dbReference type="ChEBI" id="CHEBI:57692"/>
    </ligand>
</feature>
<comment type="caution">
    <text evidence="6">The sequence shown here is derived from an EMBL/GenBank/DDBJ whole genome shotgun (WGS) entry which is preliminary data.</text>
</comment>
<name>A0A848KQ86_9ACTN</name>
<protein>
    <submittedName>
        <fullName evidence="6">NAD(P)-binding protein</fullName>
    </submittedName>
</protein>
<feature type="binding site" evidence="4">
    <location>
        <position position="344"/>
    </location>
    <ligand>
        <name>substrate</name>
    </ligand>
</feature>
<evidence type="ECO:0000256" key="4">
    <source>
        <dbReference type="PIRSR" id="PIRSR601613-1"/>
    </source>
</evidence>
<dbReference type="PRINTS" id="PR00757">
    <property type="entry name" value="AMINEOXDASEF"/>
</dbReference>
<comment type="similarity">
    <text evidence="2">Belongs to the flavin monoamine oxidase family.</text>
</comment>
<evidence type="ECO:0000313" key="7">
    <source>
        <dbReference type="Proteomes" id="UP000550729"/>
    </source>
</evidence>
<evidence type="ECO:0000256" key="3">
    <source>
        <dbReference type="ARBA" id="ARBA00023002"/>
    </source>
</evidence>
<dbReference type="SUPFAM" id="SSF54373">
    <property type="entry name" value="FAD-linked reductases, C-terminal domain"/>
    <property type="match status" value="1"/>
</dbReference>
<reference evidence="6 7" key="1">
    <citation type="submission" date="2020-04" db="EMBL/GenBank/DDBJ databases">
        <title>Gordonia sp. nov. TBRC 11910.</title>
        <authorList>
            <person name="Suriyachadkun C."/>
        </authorList>
    </citation>
    <scope>NUCLEOTIDE SEQUENCE [LARGE SCALE GENOMIC DNA]</scope>
    <source>
        <strain evidence="6 7">TBRC 11910</strain>
    </source>
</reference>
<dbReference type="InterPro" id="IPR050703">
    <property type="entry name" value="Flavin_MAO"/>
</dbReference>
<dbReference type="InterPro" id="IPR001613">
    <property type="entry name" value="Flavin_amine_oxidase"/>
</dbReference>
<dbReference type="Pfam" id="PF01593">
    <property type="entry name" value="Amino_oxidase"/>
    <property type="match status" value="1"/>
</dbReference>
<dbReference type="Gene3D" id="3.50.50.60">
    <property type="entry name" value="FAD/NAD(P)-binding domain"/>
    <property type="match status" value="1"/>
</dbReference>
<evidence type="ECO:0000313" key="6">
    <source>
        <dbReference type="EMBL" id="NMO01174.1"/>
    </source>
</evidence>
<evidence type="ECO:0000259" key="5">
    <source>
        <dbReference type="Pfam" id="PF01593"/>
    </source>
</evidence>
<feature type="binding site" evidence="4">
    <location>
        <position position="238"/>
    </location>
    <ligand>
        <name>FAD</name>
        <dbReference type="ChEBI" id="CHEBI:57692"/>
    </ligand>
</feature>
<keyword evidence="7" id="KW-1185">Reference proteome</keyword>
<gene>
    <name evidence="6" type="ORF">HH308_08075</name>
</gene>
<dbReference type="EMBL" id="JABBNB010000006">
    <property type="protein sequence ID" value="NMO01174.1"/>
    <property type="molecule type" value="Genomic_DNA"/>
</dbReference>
<proteinExistence type="inferred from homology"/>
<dbReference type="RefSeq" id="WP_170193667.1">
    <property type="nucleotide sequence ID" value="NZ_JABBNB010000006.1"/>
</dbReference>
<sequence>MSESNHHDVDVAIVGAGLSGLFAAHQLLRAGMNPLVIEANDRVGGRILTEHVDGVPVELGAQWIGDTHHRMFALATELGVDTFRQFDDGEATYEIAGSGVLRETAFHERFAAELTGVDRALRLLDDMSAQVPLDAPWDAPRAHEWDAITAAQWLTDQRLAPVAERVLEICTVGILAVPMAEVSLLDMLYNLRTCGVGAELFAESEGGAQTTRFVGGSSQIPDRLAARLDGHIVLDSPVTLIEQNADAVTVHCRGGRAVHARHVIVAIAPTLAGRIMYDPPLPGVRDQLTQRMPQASAMKVFFTYDEPFWRADGLAGQLISDVGPGRMSNDTSPDDASYGQLLVFLEGEHARTYGRWPTADRKAAITDLLVRHFGSRAADFISYVDGEWAQRPWTRGCYNANMGPMVWTHFGAALTPPIGRIHWAATETATHWSAYMEGALDAAQRAVDEVLS</sequence>
<dbReference type="Proteomes" id="UP000550729">
    <property type="component" value="Unassembled WGS sequence"/>
</dbReference>
<dbReference type="PANTHER" id="PTHR43563">
    <property type="entry name" value="AMINE OXIDASE"/>
    <property type="match status" value="1"/>
</dbReference>
<evidence type="ECO:0000256" key="2">
    <source>
        <dbReference type="ARBA" id="ARBA00005995"/>
    </source>
</evidence>
<feature type="domain" description="Amine oxidase" evidence="5">
    <location>
        <begin position="18"/>
        <end position="451"/>
    </location>
</feature>
<accession>A0A848KQ86</accession>
<comment type="cofactor">
    <cofactor evidence="1">
        <name>FAD</name>
        <dbReference type="ChEBI" id="CHEBI:57692"/>
    </cofactor>
</comment>